<protein>
    <submittedName>
        <fullName evidence="5">AraC family transcriptional regulator</fullName>
    </submittedName>
</protein>
<dbReference type="InterPro" id="IPR050204">
    <property type="entry name" value="AraC_XylS_family_regulators"/>
</dbReference>
<evidence type="ECO:0000313" key="6">
    <source>
        <dbReference type="Proteomes" id="UP000644167"/>
    </source>
</evidence>
<accession>A0ABX7IQJ4</accession>
<dbReference type="EMBL" id="CP070273">
    <property type="protein sequence ID" value="QRV24304.1"/>
    <property type="molecule type" value="Genomic_DNA"/>
</dbReference>
<dbReference type="InterPro" id="IPR009057">
    <property type="entry name" value="Homeodomain-like_sf"/>
</dbReference>
<evidence type="ECO:0000259" key="4">
    <source>
        <dbReference type="PROSITE" id="PS01124"/>
    </source>
</evidence>
<name>A0ABX7IQJ4_9GAMM</name>
<keyword evidence="6" id="KW-1185">Reference proteome</keyword>
<evidence type="ECO:0000256" key="2">
    <source>
        <dbReference type="ARBA" id="ARBA00023125"/>
    </source>
</evidence>
<proteinExistence type="predicted"/>
<dbReference type="Proteomes" id="UP000644167">
    <property type="component" value="Chromosome"/>
</dbReference>
<dbReference type="RefSeq" id="WP_205114963.1">
    <property type="nucleotide sequence ID" value="NZ_CP070273.1"/>
</dbReference>
<dbReference type="SMART" id="SM00342">
    <property type="entry name" value="HTH_ARAC"/>
    <property type="match status" value="1"/>
</dbReference>
<organism evidence="5 6">
    <name type="scientific">Marinomonas foliarum</name>
    <dbReference type="NCBI Taxonomy" id="491950"/>
    <lineage>
        <taxon>Bacteria</taxon>
        <taxon>Pseudomonadati</taxon>
        <taxon>Pseudomonadota</taxon>
        <taxon>Gammaproteobacteria</taxon>
        <taxon>Oceanospirillales</taxon>
        <taxon>Oceanospirillaceae</taxon>
        <taxon>Marinomonas</taxon>
    </lineage>
</organism>
<sequence>MLDILTDIFAVVDLKSTRCTRLEAGGDWSFRLPQRDIIKLVTVLSGGCWMIQADKAPVWMSVGDTFLLCHSPSYTLASDPILPPLESASVFDWQHTNVGHYNGSDTVLLAASFELDKANANLLIDALPHFFLIPTSQTTALTLKRSIEILDQELQTSEFGFDLMRQYLAEILLIQFLRAYSSHNSHRDNQVGWLGALGDSKIAATLHLMHNQIDRKWTVESLAQEVGMSRSAFSEHFKTSVGIPPLQYLIRWRMQVARKKLIAGERVATVAESLGYASESAFGYAFKKVFGQSPTGKAKMTNLPL</sequence>
<dbReference type="SUPFAM" id="SSF46689">
    <property type="entry name" value="Homeodomain-like"/>
    <property type="match status" value="2"/>
</dbReference>
<dbReference type="Gene3D" id="1.10.10.60">
    <property type="entry name" value="Homeodomain-like"/>
    <property type="match status" value="2"/>
</dbReference>
<dbReference type="InterPro" id="IPR018062">
    <property type="entry name" value="HTH_AraC-typ_CS"/>
</dbReference>
<dbReference type="PANTHER" id="PTHR46796:SF7">
    <property type="entry name" value="ARAC FAMILY TRANSCRIPTIONAL REGULATOR"/>
    <property type="match status" value="1"/>
</dbReference>
<evidence type="ECO:0000256" key="3">
    <source>
        <dbReference type="ARBA" id="ARBA00023163"/>
    </source>
</evidence>
<feature type="domain" description="HTH araC/xylS-type" evidence="4">
    <location>
        <begin position="203"/>
        <end position="300"/>
    </location>
</feature>
<dbReference type="InterPro" id="IPR018060">
    <property type="entry name" value="HTH_AraC"/>
</dbReference>
<keyword evidence="3" id="KW-0804">Transcription</keyword>
<dbReference type="InterPro" id="IPR032783">
    <property type="entry name" value="AraC_lig"/>
</dbReference>
<dbReference type="Pfam" id="PF12833">
    <property type="entry name" value="HTH_18"/>
    <property type="match status" value="1"/>
</dbReference>
<dbReference type="PANTHER" id="PTHR46796">
    <property type="entry name" value="HTH-TYPE TRANSCRIPTIONAL ACTIVATOR RHAS-RELATED"/>
    <property type="match status" value="1"/>
</dbReference>
<dbReference type="PROSITE" id="PS00041">
    <property type="entry name" value="HTH_ARAC_FAMILY_1"/>
    <property type="match status" value="1"/>
</dbReference>
<evidence type="ECO:0000313" key="5">
    <source>
        <dbReference type="EMBL" id="QRV24304.1"/>
    </source>
</evidence>
<keyword evidence="1" id="KW-0805">Transcription regulation</keyword>
<reference evidence="5 6" key="1">
    <citation type="submission" date="2021-02" db="EMBL/GenBank/DDBJ databases">
        <title>The genome of Marinomonas foliarum JZW.</title>
        <authorList>
            <person name="Sun M."/>
        </authorList>
    </citation>
    <scope>NUCLEOTIDE SEQUENCE [LARGE SCALE GENOMIC DNA]</scope>
    <source>
        <strain evidence="5 6">JZW</strain>
    </source>
</reference>
<evidence type="ECO:0000256" key="1">
    <source>
        <dbReference type="ARBA" id="ARBA00023015"/>
    </source>
</evidence>
<gene>
    <name evidence="5" type="ORF">JSY38_01830</name>
</gene>
<keyword evidence="2" id="KW-0238">DNA-binding</keyword>
<dbReference type="Pfam" id="PF12852">
    <property type="entry name" value="Cupin_6"/>
    <property type="match status" value="1"/>
</dbReference>
<dbReference type="PROSITE" id="PS01124">
    <property type="entry name" value="HTH_ARAC_FAMILY_2"/>
    <property type="match status" value="1"/>
</dbReference>